<accession>A0ABD5ZQD7</accession>
<dbReference type="EMBL" id="JBHTAP010000001">
    <property type="protein sequence ID" value="MFC7235690.1"/>
    <property type="molecule type" value="Genomic_DNA"/>
</dbReference>
<reference evidence="2 3" key="1">
    <citation type="journal article" date="2019" name="Int. J. Syst. Evol. Microbiol.">
        <title>The Global Catalogue of Microorganisms (GCM) 10K type strain sequencing project: providing services to taxonomists for standard genome sequencing and annotation.</title>
        <authorList>
            <consortium name="The Broad Institute Genomics Platform"/>
            <consortium name="The Broad Institute Genome Sequencing Center for Infectious Disease"/>
            <person name="Wu L."/>
            <person name="Ma J."/>
        </authorList>
    </citation>
    <scope>NUCLEOTIDE SEQUENCE [LARGE SCALE GENOMIC DNA]</scope>
    <source>
        <strain evidence="2 3">DT85</strain>
    </source>
</reference>
<dbReference type="InterPro" id="IPR055959">
    <property type="entry name" value="DUF7537"/>
</dbReference>
<sequence>MRRPVLALCLLVLLAGCSLGGTDPTATPTPTDELTPENAPPGVTADDGTLTDPDALLAAHTARLNESGFVTEVRVNATLVRNGEPTAVPRRQVVRAEAGLVEYNNTVLNPGSRFDVWGNTTVQAVRLEAGGGVRYGSGEPQDAATLSGENLVSRYLSAGEWTVTNTTVENGTTLHTLRSTGLPADPAAVPENATDVREYGAVVIVDDEGRIRYFEARGDYTVDGYEGSFLVRQRLVSTDAPAVERPAWVAEAL</sequence>
<dbReference type="AlphaFoldDB" id="A0ABD5ZQD7"/>
<evidence type="ECO:0000313" key="2">
    <source>
        <dbReference type="EMBL" id="MFC7235690.1"/>
    </source>
</evidence>
<dbReference type="Proteomes" id="UP001596398">
    <property type="component" value="Unassembled WGS sequence"/>
</dbReference>
<evidence type="ECO:0000313" key="3">
    <source>
        <dbReference type="Proteomes" id="UP001596398"/>
    </source>
</evidence>
<dbReference type="GeneID" id="79267387"/>
<feature type="compositionally biased region" description="Low complexity" evidence="1">
    <location>
        <begin position="21"/>
        <end position="37"/>
    </location>
</feature>
<keyword evidence="2" id="KW-0449">Lipoprotein</keyword>
<protein>
    <submittedName>
        <fullName evidence="2">Lipoprotein</fullName>
    </submittedName>
</protein>
<feature type="region of interest" description="Disordered" evidence="1">
    <location>
        <begin position="21"/>
        <end position="48"/>
    </location>
</feature>
<proteinExistence type="predicted"/>
<gene>
    <name evidence="2" type="ORF">ACFQJ4_10225</name>
</gene>
<dbReference type="RefSeq" id="WP_276233827.1">
    <property type="nucleotide sequence ID" value="NZ_CP119802.1"/>
</dbReference>
<dbReference type="Pfam" id="PF24381">
    <property type="entry name" value="DUF7537"/>
    <property type="match status" value="1"/>
</dbReference>
<name>A0ABD5ZQD7_9EURY</name>
<comment type="caution">
    <text evidence="2">The sequence shown here is derived from an EMBL/GenBank/DDBJ whole genome shotgun (WGS) entry which is preliminary data.</text>
</comment>
<organism evidence="2 3">
    <name type="scientific">Halosegnis marinus</name>
    <dbReference type="NCBI Taxonomy" id="3034023"/>
    <lineage>
        <taxon>Archaea</taxon>
        <taxon>Methanobacteriati</taxon>
        <taxon>Methanobacteriota</taxon>
        <taxon>Stenosarchaea group</taxon>
        <taxon>Halobacteria</taxon>
        <taxon>Halobacteriales</taxon>
        <taxon>Natronomonadaceae</taxon>
        <taxon>Halosegnis</taxon>
    </lineage>
</organism>
<evidence type="ECO:0000256" key="1">
    <source>
        <dbReference type="SAM" id="MobiDB-lite"/>
    </source>
</evidence>
<keyword evidence="3" id="KW-1185">Reference proteome</keyword>
<dbReference type="PROSITE" id="PS51257">
    <property type="entry name" value="PROKAR_LIPOPROTEIN"/>
    <property type="match status" value="1"/>
</dbReference>